<dbReference type="PROSITE" id="PS50003">
    <property type="entry name" value="PH_DOMAIN"/>
    <property type="match status" value="1"/>
</dbReference>
<dbReference type="EMBL" id="LGRX02031714">
    <property type="protein sequence ID" value="KAK3244559.1"/>
    <property type="molecule type" value="Genomic_DNA"/>
</dbReference>
<feature type="domain" description="PH" evidence="2">
    <location>
        <begin position="134"/>
        <end position="225"/>
    </location>
</feature>
<evidence type="ECO:0000259" key="2">
    <source>
        <dbReference type="PROSITE" id="PS50003"/>
    </source>
</evidence>
<proteinExistence type="predicted"/>
<dbReference type="PROSITE" id="PS50222">
    <property type="entry name" value="EF_HAND_2"/>
    <property type="match status" value="1"/>
</dbReference>
<reference evidence="4 5" key="1">
    <citation type="journal article" date="2015" name="Genome Biol. Evol.">
        <title>Comparative Genomics of a Bacterivorous Green Alga Reveals Evolutionary Causalities and Consequences of Phago-Mixotrophic Mode of Nutrition.</title>
        <authorList>
            <person name="Burns J.A."/>
            <person name="Paasch A."/>
            <person name="Narechania A."/>
            <person name="Kim E."/>
        </authorList>
    </citation>
    <scope>NUCLEOTIDE SEQUENCE [LARGE SCALE GENOMIC DNA]</scope>
    <source>
        <strain evidence="4 5">PLY_AMNH</strain>
    </source>
</reference>
<dbReference type="Proteomes" id="UP001190700">
    <property type="component" value="Unassembled WGS sequence"/>
</dbReference>
<accession>A0AAE0BYQ2</accession>
<dbReference type="AlphaFoldDB" id="A0AAE0BYQ2"/>
<protein>
    <submittedName>
        <fullName evidence="4">Uncharacterized protein</fullName>
    </submittedName>
</protein>
<evidence type="ECO:0000313" key="4">
    <source>
        <dbReference type="EMBL" id="KAK3244559.1"/>
    </source>
</evidence>
<feature type="compositionally biased region" description="Basic and acidic residues" evidence="1">
    <location>
        <begin position="601"/>
        <end position="664"/>
    </location>
</feature>
<dbReference type="InterPro" id="IPR011992">
    <property type="entry name" value="EF-hand-dom_pair"/>
</dbReference>
<keyword evidence="5" id="KW-1185">Reference proteome</keyword>
<feature type="compositionally biased region" description="Pro residues" evidence="1">
    <location>
        <begin position="244"/>
        <end position="253"/>
    </location>
</feature>
<feature type="compositionally biased region" description="Basic and acidic residues" evidence="1">
    <location>
        <begin position="572"/>
        <end position="589"/>
    </location>
</feature>
<evidence type="ECO:0000259" key="3">
    <source>
        <dbReference type="PROSITE" id="PS50222"/>
    </source>
</evidence>
<dbReference type="InterPro" id="IPR002048">
    <property type="entry name" value="EF_hand_dom"/>
</dbReference>
<dbReference type="Gene3D" id="1.10.238.10">
    <property type="entry name" value="EF-hand"/>
    <property type="match status" value="1"/>
</dbReference>
<evidence type="ECO:0000256" key="1">
    <source>
        <dbReference type="SAM" id="MobiDB-lite"/>
    </source>
</evidence>
<dbReference type="SUPFAM" id="SSF47473">
    <property type="entry name" value="EF-hand"/>
    <property type="match status" value="1"/>
</dbReference>
<feature type="region of interest" description="Disordered" evidence="1">
    <location>
        <begin position="227"/>
        <end position="392"/>
    </location>
</feature>
<feature type="domain" description="EF-hand" evidence="3">
    <location>
        <begin position="487"/>
        <end position="522"/>
    </location>
</feature>
<comment type="caution">
    <text evidence="4">The sequence shown here is derived from an EMBL/GenBank/DDBJ whole genome shotgun (WGS) entry which is preliminary data.</text>
</comment>
<name>A0AAE0BYQ2_9CHLO</name>
<dbReference type="InterPro" id="IPR001849">
    <property type="entry name" value="PH_domain"/>
</dbReference>
<feature type="compositionally biased region" description="Low complexity" evidence="1">
    <location>
        <begin position="273"/>
        <end position="282"/>
    </location>
</feature>
<feature type="region of interest" description="Disordered" evidence="1">
    <location>
        <begin position="572"/>
        <end position="664"/>
    </location>
</feature>
<feature type="compositionally biased region" description="Pro residues" evidence="1">
    <location>
        <begin position="294"/>
        <end position="317"/>
    </location>
</feature>
<feature type="compositionally biased region" description="Basic and acidic residues" evidence="1">
    <location>
        <begin position="228"/>
        <end position="243"/>
    </location>
</feature>
<dbReference type="SUPFAM" id="SSF50729">
    <property type="entry name" value="PH domain-like"/>
    <property type="match status" value="1"/>
</dbReference>
<dbReference type="PRINTS" id="PR01217">
    <property type="entry name" value="PRICHEXTENSN"/>
</dbReference>
<evidence type="ECO:0000313" key="5">
    <source>
        <dbReference type="Proteomes" id="UP001190700"/>
    </source>
</evidence>
<organism evidence="4 5">
    <name type="scientific">Cymbomonas tetramitiformis</name>
    <dbReference type="NCBI Taxonomy" id="36881"/>
    <lineage>
        <taxon>Eukaryota</taxon>
        <taxon>Viridiplantae</taxon>
        <taxon>Chlorophyta</taxon>
        <taxon>Pyramimonadophyceae</taxon>
        <taxon>Pyramimonadales</taxon>
        <taxon>Pyramimonadaceae</taxon>
        <taxon>Cymbomonas</taxon>
    </lineage>
</organism>
<dbReference type="Gene3D" id="2.30.29.30">
    <property type="entry name" value="Pleckstrin-homology domain (PH domain)/Phosphotyrosine-binding domain (PTB)"/>
    <property type="match status" value="1"/>
</dbReference>
<dbReference type="GO" id="GO:0005509">
    <property type="term" value="F:calcium ion binding"/>
    <property type="evidence" value="ECO:0007669"/>
    <property type="project" value="InterPro"/>
</dbReference>
<gene>
    <name evidence="4" type="ORF">CYMTET_45832</name>
</gene>
<feature type="region of interest" description="Disordered" evidence="1">
    <location>
        <begin position="679"/>
        <end position="710"/>
    </location>
</feature>
<sequence>MRTAIQFHYLFSFAVIKGKPKRRIVEKEEKRRICGFDFSKTSISLADKDKPIKRFHFSQMENFIVNTKISNTLDIAFSGSVSHGAVEVYLTFQNVVEMRLAQHLLQCIHKRIFSLVEVVDSAPLDVHLAGLDPFVIKAGDLKRDHKDMRHLVIVAGKLLLFKDCEQKGGVRTCVSLWCAHVEAVNEKANTSFRIFSPGFWKSLEFTATTESGRDEWIKAVQRGIDLVRNGDNKSSPTKERDAPSPEPPSPRSPPPKEETAPPPSTQGRKSTSTRARTGARTGARARARARAVPEPAPAPVEEAPPPPAKCPPPPMGPPKAAFVESPIGPSTPALHPPPVRDEPPATLATPESPKAREAPPAASPCTPSQATPDASLAKVKTTPSALEATQEPLMSKIAEDEMDSSGYSTPGRGRSFTLTIGEKTAWSGLSTQEQAELFLKRFADHTDVERAKVLELKEEFDQFDEQKAGQLDYQQAMRLLEARNQTKTATELRTMLKELDTNNDLRVSFVEWSVVFFNKDMKEVSMTQVKFQRGQSFNIKNAEVAEATSRIEALEGEKEILRKKYEEEAAEVEKKRVEEEQKRQEEERLTGVARNVAMFRHRAESGSESPEEKVKREAARRREEKRLREEKEEAEQKARQAVREQAEAEERAIQKAKEEAERAEQERLELYELSKQRLEEEERAKKEKDEAERAARRQKMAERAKAFENS</sequence>
<dbReference type="Pfam" id="PF13499">
    <property type="entry name" value="EF-hand_7"/>
    <property type="match status" value="1"/>
</dbReference>
<dbReference type="InterPro" id="IPR011993">
    <property type="entry name" value="PH-like_dom_sf"/>
</dbReference>